<comment type="caution">
    <text evidence="2">The sequence shown here is derived from an EMBL/GenBank/DDBJ whole genome shotgun (WGS) entry which is preliminary data.</text>
</comment>
<name>A0A9Q1K6J5_9CARY</name>
<evidence type="ECO:0000313" key="2">
    <source>
        <dbReference type="EMBL" id="KAJ8437335.1"/>
    </source>
</evidence>
<keyword evidence="3" id="KW-1185">Reference proteome</keyword>
<dbReference type="EMBL" id="JAKOGI010000306">
    <property type="protein sequence ID" value="KAJ8437335.1"/>
    <property type="molecule type" value="Genomic_DNA"/>
</dbReference>
<evidence type="ECO:0000313" key="3">
    <source>
        <dbReference type="Proteomes" id="UP001153076"/>
    </source>
</evidence>
<feature type="region of interest" description="Disordered" evidence="1">
    <location>
        <begin position="104"/>
        <end position="125"/>
    </location>
</feature>
<feature type="compositionally biased region" description="Basic and acidic residues" evidence="1">
    <location>
        <begin position="1"/>
        <end position="22"/>
    </location>
</feature>
<accession>A0A9Q1K6J5</accession>
<gene>
    <name evidence="2" type="ORF">Cgig2_015066</name>
</gene>
<sequence>MRERAYREEEEKEKEKEEEYRFTRLPSPNCPTPSILPQSTNKLPVLLGLCLGKSYPQNLFSLLLKRICPRLCPKLAFLIMSSSSLKPSSESKVNPNTPFLNLQLPSSDDALSAQSPTSDLVDGGPSGGGSLGATLLWLSPLPLLISKGVRLWSPPRKGSRLLRPLGKKGSKVLLLKCLRLKVKNKSVTIEDATKTGDLGRSLGVTNQHKAGNNLSGLGDDGMPLSNSFQELSKDHNVDLRSM</sequence>
<organism evidence="2 3">
    <name type="scientific">Carnegiea gigantea</name>
    <dbReference type="NCBI Taxonomy" id="171969"/>
    <lineage>
        <taxon>Eukaryota</taxon>
        <taxon>Viridiplantae</taxon>
        <taxon>Streptophyta</taxon>
        <taxon>Embryophyta</taxon>
        <taxon>Tracheophyta</taxon>
        <taxon>Spermatophyta</taxon>
        <taxon>Magnoliopsida</taxon>
        <taxon>eudicotyledons</taxon>
        <taxon>Gunneridae</taxon>
        <taxon>Pentapetalae</taxon>
        <taxon>Caryophyllales</taxon>
        <taxon>Cactineae</taxon>
        <taxon>Cactaceae</taxon>
        <taxon>Cactoideae</taxon>
        <taxon>Echinocereeae</taxon>
        <taxon>Carnegiea</taxon>
    </lineage>
</organism>
<dbReference type="Proteomes" id="UP001153076">
    <property type="component" value="Unassembled WGS sequence"/>
</dbReference>
<feature type="region of interest" description="Disordered" evidence="1">
    <location>
        <begin position="1"/>
        <end position="26"/>
    </location>
</feature>
<protein>
    <submittedName>
        <fullName evidence="2">Uncharacterized protein</fullName>
    </submittedName>
</protein>
<reference evidence="2" key="1">
    <citation type="submission" date="2022-04" db="EMBL/GenBank/DDBJ databases">
        <title>Carnegiea gigantea Genome sequencing and assembly v2.</title>
        <authorList>
            <person name="Copetti D."/>
            <person name="Sanderson M.J."/>
            <person name="Burquez A."/>
            <person name="Wojciechowski M.F."/>
        </authorList>
    </citation>
    <scope>NUCLEOTIDE SEQUENCE</scope>
    <source>
        <strain evidence="2">SGP5-SGP5p</strain>
        <tissue evidence="2">Aerial part</tissue>
    </source>
</reference>
<dbReference type="AlphaFoldDB" id="A0A9Q1K6J5"/>
<proteinExistence type="predicted"/>
<evidence type="ECO:0000256" key="1">
    <source>
        <dbReference type="SAM" id="MobiDB-lite"/>
    </source>
</evidence>